<keyword evidence="6" id="KW-1185">Reference proteome</keyword>
<evidence type="ECO:0000256" key="1">
    <source>
        <dbReference type="ARBA" id="ARBA00004123"/>
    </source>
</evidence>
<evidence type="ECO:0000313" key="5">
    <source>
        <dbReference type="EMBL" id="KAK9047141.1"/>
    </source>
</evidence>
<evidence type="ECO:0000256" key="3">
    <source>
        <dbReference type="ARBA" id="ARBA00023242"/>
    </source>
</evidence>
<protein>
    <recommendedName>
        <fullName evidence="7">BZIP domain-containing protein</fullName>
    </recommendedName>
</protein>
<accession>A0ABR2UBR0</accession>
<comment type="caution">
    <text evidence="5">The sequence shown here is derived from an EMBL/GenBank/DDBJ whole genome shotgun (WGS) entry which is preliminary data.</text>
</comment>
<dbReference type="CDD" id="cd14707">
    <property type="entry name" value="bZIP_plant_BZIP46"/>
    <property type="match status" value="1"/>
</dbReference>
<keyword evidence="3" id="KW-0539">Nucleus</keyword>
<dbReference type="PANTHER" id="PTHR22952:SF450">
    <property type="entry name" value="PROTEIN FD-LIKE"/>
    <property type="match status" value="1"/>
</dbReference>
<feature type="compositionally biased region" description="Polar residues" evidence="4">
    <location>
        <begin position="38"/>
        <end position="54"/>
    </location>
</feature>
<dbReference type="Proteomes" id="UP001396334">
    <property type="component" value="Unassembled WGS sequence"/>
</dbReference>
<evidence type="ECO:0000256" key="4">
    <source>
        <dbReference type="SAM" id="MobiDB-lite"/>
    </source>
</evidence>
<organism evidence="5 6">
    <name type="scientific">Hibiscus sabdariffa</name>
    <name type="common">roselle</name>
    <dbReference type="NCBI Taxonomy" id="183260"/>
    <lineage>
        <taxon>Eukaryota</taxon>
        <taxon>Viridiplantae</taxon>
        <taxon>Streptophyta</taxon>
        <taxon>Embryophyta</taxon>
        <taxon>Tracheophyta</taxon>
        <taxon>Spermatophyta</taxon>
        <taxon>Magnoliopsida</taxon>
        <taxon>eudicotyledons</taxon>
        <taxon>Gunneridae</taxon>
        <taxon>Pentapetalae</taxon>
        <taxon>rosids</taxon>
        <taxon>malvids</taxon>
        <taxon>Malvales</taxon>
        <taxon>Malvaceae</taxon>
        <taxon>Malvoideae</taxon>
        <taxon>Hibiscus</taxon>
    </lineage>
</organism>
<dbReference type="PANTHER" id="PTHR22952">
    <property type="entry name" value="CAMP-RESPONSE ELEMENT BINDING PROTEIN-RELATED"/>
    <property type="match status" value="1"/>
</dbReference>
<dbReference type="EMBL" id="JBBPBN010000001">
    <property type="protein sequence ID" value="KAK9047141.1"/>
    <property type="molecule type" value="Genomic_DNA"/>
</dbReference>
<proteinExistence type="predicted"/>
<sequence length="191" mass="21336">MEEVWKDIIPSSVNDIISTTASNPTFPSTIFQDFLSRPFNNEPPTRPSNQDTSSFSFLSHPSATILSLNSGSGFQFTTSVSSNSAVNSRTTAVPTPSLGASNNSTFHGFGNQQSLLFAERRAQENIENDDIRQHKLMKYRESAARSRARKQASGDIIIIRVPQAYRMELELEVARLRGENSKLRKHNEKVM</sequence>
<reference evidence="5 6" key="1">
    <citation type="journal article" date="2024" name="G3 (Bethesda)">
        <title>Genome assembly of Hibiscus sabdariffa L. provides insights into metabolisms of medicinal natural products.</title>
        <authorList>
            <person name="Kim T."/>
        </authorList>
    </citation>
    <scope>NUCLEOTIDE SEQUENCE [LARGE SCALE GENOMIC DNA]</scope>
    <source>
        <strain evidence="5">TK-2024</strain>
        <tissue evidence="5">Old leaves</tissue>
    </source>
</reference>
<dbReference type="InterPro" id="IPR043452">
    <property type="entry name" value="BZIP46-like"/>
</dbReference>
<evidence type="ECO:0000256" key="2">
    <source>
        <dbReference type="ARBA" id="ARBA00023125"/>
    </source>
</evidence>
<comment type="subcellular location">
    <subcellularLocation>
        <location evidence="1">Nucleus</location>
    </subcellularLocation>
</comment>
<evidence type="ECO:0008006" key="7">
    <source>
        <dbReference type="Google" id="ProtNLM"/>
    </source>
</evidence>
<evidence type="ECO:0000313" key="6">
    <source>
        <dbReference type="Proteomes" id="UP001396334"/>
    </source>
</evidence>
<dbReference type="Gene3D" id="1.20.5.170">
    <property type="match status" value="1"/>
</dbReference>
<feature type="region of interest" description="Disordered" evidence="4">
    <location>
        <begin position="35"/>
        <end position="54"/>
    </location>
</feature>
<keyword evidence="2" id="KW-0238">DNA-binding</keyword>
<name>A0ABR2UBR0_9ROSI</name>
<gene>
    <name evidence="5" type="ORF">V6N11_052996</name>
</gene>